<sequence length="54" mass="5932">MKTTLPASLKRFFLPVLAFCLASFASAAEIPKWVDLFNGKDLTGWVDVNTSPDT</sequence>
<organism evidence="1">
    <name type="scientific">marine metagenome</name>
    <dbReference type="NCBI Taxonomy" id="408172"/>
    <lineage>
        <taxon>unclassified sequences</taxon>
        <taxon>metagenomes</taxon>
        <taxon>ecological metagenomes</taxon>
    </lineage>
</organism>
<feature type="non-terminal residue" evidence="1">
    <location>
        <position position="54"/>
    </location>
</feature>
<protein>
    <recommendedName>
        <fullName evidence="2">3-keto-disaccharide hydrolase domain-containing protein</fullName>
    </recommendedName>
</protein>
<dbReference type="AlphaFoldDB" id="A0A383B9Z8"/>
<accession>A0A383B9Z8</accession>
<evidence type="ECO:0008006" key="2">
    <source>
        <dbReference type="Google" id="ProtNLM"/>
    </source>
</evidence>
<dbReference type="EMBL" id="UINC01198338">
    <property type="protein sequence ID" value="SVE16248.1"/>
    <property type="molecule type" value="Genomic_DNA"/>
</dbReference>
<proteinExistence type="predicted"/>
<reference evidence="1" key="1">
    <citation type="submission" date="2018-05" db="EMBL/GenBank/DDBJ databases">
        <authorList>
            <person name="Lanie J.A."/>
            <person name="Ng W.-L."/>
            <person name="Kazmierczak K.M."/>
            <person name="Andrzejewski T.M."/>
            <person name="Davidsen T.M."/>
            <person name="Wayne K.J."/>
            <person name="Tettelin H."/>
            <person name="Glass J.I."/>
            <person name="Rusch D."/>
            <person name="Podicherti R."/>
            <person name="Tsui H.-C.T."/>
            <person name="Winkler M.E."/>
        </authorList>
    </citation>
    <scope>NUCLEOTIDE SEQUENCE</scope>
</reference>
<evidence type="ECO:0000313" key="1">
    <source>
        <dbReference type="EMBL" id="SVE16248.1"/>
    </source>
</evidence>
<dbReference type="Gene3D" id="2.60.120.560">
    <property type="entry name" value="Exo-inulinase, domain 1"/>
    <property type="match status" value="1"/>
</dbReference>
<gene>
    <name evidence="1" type="ORF">METZ01_LOCUS469102</name>
</gene>
<name>A0A383B9Z8_9ZZZZ</name>